<feature type="transmembrane region" description="Helical" evidence="2">
    <location>
        <begin position="41"/>
        <end position="64"/>
    </location>
</feature>
<name>A0A1L7WGN5_9HELO</name>
<accession>A0A1L7WGN5</accession>
<evidence type="ECO:0000256" key="2">
    <source>
        <dbReference type="SAM" id="Phobius"/>
    </source>
</evidence>
<keyword evidence="1" id="KW-0175">Coiled coil</keyword>
<keyword evidence="2" id="KW-0472">Membrane</keyword>
<reference evidence="3 4" key="1">
    <citation type="submission" date="2016-03" db="EMBL/GenBank/DDBJ databases">
        <authorList>
            <person name="Ploux O."/>
        </authorList>
    </citation>
    <scope>NUCLEOTIDE SEQUENCE [LARGE SCALE GENOMIC DNA]</scope>
    <source>
        <strain evidence="3 4">UAMH 11012</strain>
    </source>
</reference>
<organism evidence="3 4">
    <name type="scientific">Phialocephala subalpina</name>
    <dbReference type="NCBI Taxonomy" id="576137"/>
    <lineage>
        <taxon>Eukaryota</taxon>
        <taxon>Fungi</taxon>
        <taxon>Dikarya</taxon>
        <taxon>Ascomycota</taxon>
        <taxon>Pezizomycotina</taxon>
        <taxon>Leotiomycetes</taxon>
        <taxon>Helotiales</taxon>
        <taxon>Mollisiaceae</taxon>
        <taxon>Phialocephala</taxon>
        <taxon>Phialocephala fortinii species complex</taxon>
    </lineage>
</organism>
<feature type="transmembrane region" description="Helical" evidence="2">
    <location>
        <begin position="85"/>
        <end position="105"/>
    </location>
</feature>
<gene>
    <name evidence="3" type="ORF">PAC_01823</name>
</gene>
<dbReference type="AlphaFoldDB" id="A0A1L7WGN5"/>
<protein>
    <submittedName>
        <fullName evidence="3">Uncharacterized protein</fullName>
    </submittedName>
</protein>
<dbReference type="Proteomes" id="UP000184330">
    <property type="component" value="Unassembled WGS sequence"/>
</dbReference>
<dbReference type="EMBL" id="FJOG01000002">
    <property type="protein sequence ID" value="CZR51946.1"/>
    <property type="molecule type" value="Genomic_DNA"/>
</dbReference>
<proteinExistence type="predicted"/>
<keyword evidence="2" id="KW-0812">Transmembrane</keyword>
<feature type="transmembrane region" description="Helical" evidence="2">
    <location>
        <begin position="7"/>
        <end position="29"/>
    </location>
</feature>
<dbReference type="OrthoDB" id="10466704at2759"/>
<sequence length="417" mass="49901">MEEPALSVIWATGLAMLFGQGIYFWWYLMHPNHKLAIEWRIILYCATASVYLQLLEHALGMPIIPNKVREARTDNEGILNLHQRLDILFSCYYYGFLVPFSLLWVRHWAVTLVWCYDNFGEDAQYSRHFNDRHVKVTHDDKWVPETPSFMTREDAEGDWICKQLDNGTLILRSTMWKPQKYKYVFVDMTGFVEWNNDGYAEYAEIERAYKRLVRDIREQARRRREEEAAHNEWHSFFHIIEQHNQSTTFIMELLCIDCRIPGNCLTPLEVLGIKIERINNEIYLIYLIYMWFTLKALDNIECIDKYCPFFIKFLIGAARFTQWYWDISSVEPSIINDPTHPNRMTGQAIYKVFIWHPKTTFLVWLYLKVVEEVIFKYILLPIWAAYARSVDRKIEELEELEKAGPNKKWNDTWGRKL</sequence>
<evidence type="ECO:0000313" key="3">
    <source>
        <dbReference type="EMBL" id="CZR51946.1"/>
    </source>
</evidence>
<evidence type="ECO:0000256" key="1">
    <source>
        <dbReference type="SAM" id="Coils"/>
    </source>
</evidence>
<evidence type="ECO:0000313" key="4">
    <source>
        <dbReference type="Proteomes" id="UP000184330"/>
    </source>
</evidence>
<keyword evidence="4" id="KW-1185">Reference proteome</keyword>
<feature type="coiled-coil region" evidence="1">
    <location>
        <begin position="202"/>
        <end position="229"/>
    </location>
</feature>
<keyword evidence="2" id="KW-1133">Transmembrane helix</keyword>